<name>A0A2A2JUR8_9BILA</name>
<keyword evidence="2" id="KW-0732">Signal</keyword>
<feature type="chain" id="PRO_5013262842" evidence="2">
    <location>
        <begin position="21"/>
        <end position="81"/>
    </location>
</feature>
<dbReference type="AlphaFoldDB" id="A0A2A2JUR8"/>
<proteinExistence type="predicted"/>
<protein>
    <submittedName>
        <fullName evidence="3">Uncharacterized protein</fullName>
    </submittedName>
</protein>
<evidence type="ECO:0000256" key="2">
    <source>
        <dbReference type="SAM" id="SignalP"/>
    </source>
</evidence>
<feature type="signal peptide" evidence="2">
    <location>
        <begin position="1"/>
        <end position="20"/>
    </location>
</feature>
<organism evidence="3 4">
    <name type="scientific">Diploscapter pachys</name>
    <dbReference type="NCBI Taxonomy" id="2018661"/>
    <lineage>
        <taxon>Eukaryota</taxon>
        <taxon>Metazoa</taxon>
        <taxon>Ecdysozoa</taxon>
        <taxon>Nematoda</taxon>
        <taxon>Chromadorea</taxon>
        <taxon>Rhabditida</taxon>
        <taxon>Rhabditina</taxon>
        <taxon>Rhabditomorpha</taxon>
        <taxon>Rhabditoidea</taxon>
        <taxon>Rhabditidae</taxon>
        <taxon>Diploscapter</taxon>
    </lineage>
</organism>
<dbReference type="EMBL" id="LIAE01010211">
    <property type="protein sequence ID" value="PAV65340.1"/>
    <property type="molecule type" value="Genomic_DNA"/>
</dbReference>
<reference evidence="3 4" key="1">
    <citation type="journal article" date="2017" name="Curr. Biol.">
        <title>Genome architecture and evolution of a unichromosomal asexual nematode.</title>
        <authorList>
            <person name="Fradin H."/>
            <person name="Zegar C."/>
            <person name="Gutwein M."/>
            <person name="Lucas J."/>
            <person name="Kovtun M."/>
            <person name="Corcoran D."/>
            <person name="Baugh L.R."/>
            <person name="Kiontke K."/>
            <person name="Gunsalus K."/>
            <person name="Fitch D.H."/>
            <person name="Piano F."/>
        </authorList>
    </citation>
    <scope>NUCLEOTIDE SEQUENCE [LARGE SCALE GENOMIC DNA]</scope>
    <source>
        <strain evidence="3">PF1309</strain>
    </source>
</reference>
<evidence type="ECO:0000313" key="3">
    <source>
        <dbReference type="EMBL" id="PAV65340.1"/>
    </source>
</evidence>
<feature type="region of interest" description="Disordered" evidence="1">
    <location>
        <begin position="20"/>
        <end position="81"/>
    </location>
</feature>
<feature type="compositionally biased region" description="Basic and acidic residues" evidence="1">
    <location>
        <begin position="66"/>
        <end position="81"/>
    </location>
</feature>
<sequence length="81" mass="8424">MRALFVIALVAMIVVASVEAGKKKNKKHHSTHPPGATTAGNDRAGAQRSASGNPRFRAPQAAVPHSLDDLVAKAKENSGGR</sequence>
<keyword evidence="4" id="KW-1185">Reference proteome</keyword>
<evidence type="ECO:0000256" key="1">
    <source>
        <dbReference type="SAM" id="MobiDB-lite"/>
    </source>
</evidence>
<gene>
    <name evidence="3" type="ORF">WR25_08630</name>
</gene>
<comment type="caution">
    <text evidence="3">The sequence shown here is derived from an EMBL/GenBank/DDBJ whole genome shotgun (WGS) entry which is preliminary data.</text>
</comment>
<evidence type="ECO:0000313" key="4">
    <source>
        <dbReference type="Proteomes" id="UP000218231"/>
    </source>
</evidence>
<dbReference type="Proteomes" id="UP000218231">
    <property type="component" value="Unassembled WGS sequence"/>
</dbReference>
<accession>A0A2A2JUR8</accession>